<dbReference type="STRING" id="371731.Rsw2DRAFT_1601"/>
<keyword evidence="5 9" id="KW-0653">Protein transport</keyword>
<keyword evidence="2 9" id="KW-0813">Transport</keyword>
<feature type="region of interest" description="Disordered" evidence="10">
    <location>
        <begin position="151"/>
        <end position="200"/>
    </location>
</feature>
<dbReference type="GO" id="GO:0033281">
    <property type="term" value="C:TAT protein transport complex"/>
    <property type="evidence" value="ECO:0007669"/>
    <property type="project" value="UniProtKB-UniRule"/>
</dbReference>
<keyword evidence="8 9" id="KW-0472">Membrane</keyword>
<dbReference type="eggNOG" id="COG1826">
    <property type="taxonomic scope" value="Bacteria"/>
</dbReference>
<feature type="compositionally biased region" description="Low complexity" evidence="10">
    <location>
        <begin position="173"/>
        <end position="188"/>
    </location>
</feature>
<sequence length="200" mass="20262">MFDIGGGELLVIGVVALIVIGPKDLPEMFRTLGRFTAKARSMAREFQRAMDKAADEAGVKDVAKDIKAATNVKSMGLDAVKDAATKFENWDPMKKKPVVTPAAANSPATDAAAANAAAAPVLGPETQALADNTAARRAAWAEATAAKQAAEAAAAAEPAPAAAKPAPRKRAAKPAAADAAAPEAAAKPVLQKPWTSGGDA</sequence>
<comment type="subunit">
    <text evidence="9">The Tat system comprises two distinct complexes: a TatABC complex, containing multiple copies of TatA, TatB and TatC subunits, and a separate TatA complex, containing only TatA subunits. Substrates initially bind to the TatABC complex, which probably triggers association of the separate TatA complex to form the active translocon.</text>
</comment>
<dbReference type="InterPro" id="IPR018448">
    <property type="entry name" value="TatB"/>
</dbReference>
<keyword evidence="6 9" id="KW-1133">Transmembrane helix</keyword>
<reference evidence="11 12" key="1">
    <citation type="submission" date="2009-08" db="EMBL/GenBank/DDBJ databases">
        <title>The draft genome of Rhodobacter sp. SW2.</title>
        <authorList>
            <consortium name="US DOE Joint Genome Institute (JGI-PGF)"/>
            <person name="Lucas S."/>
            <person name="Copeland A."/>
            <person name="Lapidus A."/>
            <person name="Glavina del Rio T."/>
            <person name="Tice H."/>
            <person name="Bruce D."/>
            <person name="Goodwin L."/>
            <person name="Pitluck S."/>
            <person name="Larimer F."/>
            <person name="Land M.L."/>
            <person name="Hauser L."/>
            <person name="Emerson D."/>
        </authorList>
    </citation>
    <scope>NUCLEOTIDE SEQUENCE [LARGE SCALE GENOMIC DNA]</scope>
    <source>
        <strain evidence="11 12">SW2</strain>
    </source>
</reference>
<comment type="caution">
    <text evidence="11">The sequence shown here is derived from an EMBL/GenBank/DDBJ whole genome shotgun (WGS) entry which is preliminary data.</text>
</comment>
<dbReference type="Pfam" id="PF02416">
    <property type="entry name" value="TatA_B_E"/>
    <property type="match status" value="1"/>
</dbReference>
<evidence type="ECO:0000256" key="8">
    <source>
        <dbReference type="ARBA" id="ARBA00023136"/>
    </source>
</evidence>
<dbReference type="PRINTS" id="PR01506">
    <property type="entry name" value="TATBPROTEIN"/>
</dbReference>
<gene>
    <name evidence="9" type="primary">tatB</name>
    <name evidence="11" type="ORF">Rsw2DRAFT_1601</name>
</gene>
<name>C8S0M3_9RHOB</name>
<evidence type="ECO:0000313" key="11">
    <source>
        <dbReference type="EMBL" id="EEW25557.1"/>
    </source>
</evidence>
<keyword evidence="7 9" id="KW-0811">Translocation</keyword>
<keyword evidence="12" id="KW-1185">Reference proteome</keyword>
<dbReference type="NCBIfam" id="TIGR01410">
    <property type="entry name" value="tatB"/>
    <property type="match status" value="1"/>
</dbReference>
<evidence type="ECO:0000256" key="5">
    <source>
        <dbReference type="ARBA" id="ARBA00022927"/>
    </source>
</evidence>
<evidence type="ECO:0000256" key="3">
    <source>
        <dbReference type="ARBA" id="ARBA00022475"/>
    </source>
</evidence>
<evidence type="ECO:0000256" key="2">
    <source>
        <dbReference type="ARBA" id="ARBA00022448"/>
    </source>
</evidence>
<organism evidence="11 12">
    <name type="scientific">Rhodobacter ferrooxidans</name>
    <dbReference type="NCBI Taxonomy" id="371731"/>
    <lineage>
        <taxon>Bacteria</taxon>
        <taxon>Pseudomonadati</taxon>
        <taxon>Pseudomonadota</taxon>
        <taxon>Alphaproteobacteria</taxon>
        <taxon>Rhodobacterales</taxon>
        <taxon>Rhodobacter group</taxon>
        <taxon>Rhodobacter</taxon>
    </lineage>
</organism>
<evidence type="ECO:0000256" key="7">
    <source>
        <dbReference type="ARBA" id="ARBA00023010"/>
    </source>
</evidence>
<dbReference type="HAMAP" id="MF_00237">
    <property type="entry name" value="TatB"/>
    <property type="match status" value="1"/>
</dbReference>
<dbReference type="EMBL" id="ACYY01000008">
    <property type="protein sequence ID" value="EEW25557.1"/>
    <property type="molecule type" value="Genomic_DNA"/>
</dbReference>
<feature type="compositionally biased region" description="Low complexity" evidence="10">
    <location>
        <begin position="151"/>
        <end position="165"/>
    </location>
</feature>
<dbReference type="OrthoDB" id="7206969at2"/>
<comment type="similarity">
    <text evidence="9">Belongs to the TatB family.</text>
</comment>
<protein>
    <recommendedName>
        <fullName evidence="9">Sec-independent protein translocase protein TatB</fullName>
    </recommendedName>
</protein>
<dbReference type="AlphaFoldDB" id="C8S0M3"/>
<dbReference type="GO" id="GO:0008320">
    <property type="term" value="F:protein transmembrane transporter activity"/>
    <property type="evidence" value="ECO:0007669"/>
    <property type="project" value="UniProtKB-UniRule"/>
</dbReference>
<keyword evidence="3 9" id="KW-1003">Cell membrane</keyword>
<dbReference type="InterPro" id="IPR003369">
    <property type="entry name" value="TatA/B/E"/>
</dbReference>
<evidence type="ECO:0000256" key="1">
    <source>
        <dbReference type="ARBA" id="ARBA00004167"/>
    </source>
</evidence>
<evidence type="ECO:0000256" key="9">
    <source>
        <dbReference type="HAMAP-Rule" id="MF_00237"/>
    </source>
</evidence>
<dbReference type="Gene3D" id="1.20.5.3310">
    <property type="match status" value="1"/>
</dbReference>
<proteinExistence type="inferred from homology"/>
<dbReference type="GO" id="GO:0043953">
    <property type="term" value="P:protein transport by the Tat complex"/>
    <property type="evidence" value="ECO:0007669"/>
    <property type="project" value="UniProtKB-UniRule"/>
</dbReference>
<evidence type="ECO:0000313" key="12">
    <source>
        <dbReference type="Proteomes" id="UP000010121"/>
    </source>
</evidence>
<comment type="function">
    <text evidence="9">Part of the twin-arginine translocation (Tat) system that transports large folded proteins containing a characteristic twin-arginine motif in their signal peptide across membranes. Together with TatC, TatB is part of a receptor directly interacting with Tat signal peptides. TatB may form an oligomeric binding site that transiently accommodates folded Tat precursor proteins before their translocation.</text>
</comment>
<keyword evidence="4 9" id="KW-0812">Transmembrane</keyword>
<evidence type="ECO:0000256" key="10">
    <source>
        <dbReference type="SAM" id="MobiDB-lite"/>
    </source>
</evidence>
<comment type="subcellular location">
    <subcellularLocation>
        <location evidence="9">Cell membrane</location>
        <topology evidence="9">Single-pass membrane protein</topology>
    </subcellularLocation>
    <subcellularLocation>
        <location evidence="1">Membrane</location>
        <topology evidence="1">Single-pass membrane protein</topology>
    </subcellularLocation>
</comment>
<dbReference type="PANTHER" id="PTHR33162:SF1">
    <property type="entry name" value="SEC-INDEPENDENT PROTEIN TRANSLOCASE PROTEIN TATA, CHLOROPLASTIC"/>
    <property type="match status" value="1"/>
</dbReference>
<evidence type="ECO:0000256" key="4">
    <source>
        <dbReference type="ARBA" id="ARBA00022692"/>
    </source>
</evidence>
<accession>C8S0M3</accession>
<dbReference type="Proteomes" id="UP000010121">
    <property type="component" value="Unassembled WGS sequence"/>
</dbReference>
<dbReference type="RefSeq" id="WP_008029799.1">
    <property type="nucleotide sequence ID" value="NZ_ACYY01000008.1"/>
</dbReference>
<dbReference type="PANTHER" id="PTHR33162">
    <property type="entry name" value="SEC-INDEPENDENT PROTEIN TRANSLOCASE PROTEIN TATA, CHLOROPLASTIC"/>
    <property type="match status" value="1"/>
</dbReference>
<evidence type="ECO:0000256" key="6">
    <source>
        <dbReference type="ARBA" id="ARBA00022989"/>
    </source>
</evidence>